<dbReference type="SUPFAM" id="SSF56399">
    <property type="entry name" value="ADP-ribosylation"/>
    <property type="match status" value="1"/>
</dbReference>
<dbReference type="EC" id="2.7.1.160" evidence="2"/>
<accession>A0A6J8EYU9</accession>
<feature type="compositionally biased region" description="Basic and acidic residues" evidence="4">
    <location>
        <begin position="266"/>
        <end position="279"/>
    </location>
</feature>
<dbReference type="Pfam" id="PF12836">
    <property type="entry name" value="HHH_3"/>
    <property type="match status" value="1"/>
</dbReference>
<keyword evidence="5" id="KW-0808">Transferase</keyword>
<comment type="catalytic activity">
    <reaction evidence="3">
        <text>2'-phospho-[ligated tRNA] + NAD(+) = mature tRNA + ADP-alpha-D-ribose 1'',2''-cyclic phosphate + nicotinamide</text>
        <dbReference type="Rhea" id="RHEA:23324"/>
        <dbReference type="Rhea" id="RHEA-COMP:11106"/>
        <dbReference type="Rhea" id="RHEA-COMP:11107"/>
        <dbReference type="ChEBI" id="CHEBI:17154"/>
        <dbReference type="ChEBI" id="CHEBI:57540"/>
        <dbReference type="ChEBI" id="CHEBI:76596"/>
        <dbReference type="ChEBI" id="CHEBI:82883"/>
        <dbReference type="ChEBI" id="CHEBI:85027"/>
        <dbReference type="EC" id="2.7.1.160"/>
    </reaction>
</comment>
<dbReference type="SUPFAM" id="SSF47781">
    <property type="entry name" value="RuvA domain 2-like"/>
    <property type="match status" value="1"/>
</dbReference>
<gene>
    <name evidence="5" type="ORF">MCOR_56717</name>
</gene>
<feature type="region of interest" description="Disordered" evidence="4">
    <location>
        <begin position="249"/>
        <end position="310"/>
    </location>
</feature>
<organism evidence="5 6">
    <name type="scientific">Mytilus coruscus</name>
    <name type="common">Sea mussel</name>
    <dbReference type="NCBI Taxonomy" id="42192"/>
    <lineage>
        <taxon>Eukaryota</taxon>
        <taxon>Metazoa</taxon>
        <taxon>Spiralia</taxon>
        <taxon>Lophotrochozoa</taxon>
        <taxon>Mollusca</taxon>
        <taxon>Bivalvia</taxon>
        <taxon>Autobranchia</taxon>
        <taxon>Pteriomorphia</taxon>
        <taxon>Mytilida</taxon>
        <taxon>Mytiloidea</taxon>
        <taxon>Mytilidae</taxon>
        <taxon>Mytilinae</taxon>
        <taxon>Mytilus</taxon>
    </lineage>
</organism>
<feature type="compositionally biased region" description="Polar residues" evidence="4">
    <location>
        <begin position="221"/>
        <end position="234"/>
    </location>
</feature>
<evidence type="ECO:0000256" key="3">
    <source>
        <dbReference type="ARBA" id="ARBA00047949"/>
    </source>
</evidence>
<protein>
    <recommendedName>
        <fullName evidence="2">2'-phosphotransferase</fullName>
        <ecNumber evidence="2">2.7.1.160</ecNumber>
    </recommendedName>
</protein>
<dbReference type="EMBL" id="CACVKT020010081">
    <property type="protein sequence ID" value="CAC5424846.1"/>
    <property type="molecule type" value="Genomic_DNA"/>
</dbReference>
<dbReference type="Pfam" id="PF01885">
    <property type="entry name" value="PTS_2-RNA"/>
    <property type="match status" value="1"/>
</dbReference>
<feature type="compositionally biased region" description="Polar residues" evidence="4">
    <location>
        <begin position="980"/>
        <end position="992"/>
    </location>
</feature>
<feature type="region of interest" description="Disordered" evidence="4">
    <location>
        <begin position="353"/>
        <end position="399"/>
    </location>
</feature>
<feature type="compositionally biased region" description="Polar residues" evidence="4">
    <location>
        <begin position="280"/>
        <end position="308"/>
    </location>
</feature>
<feature type="compositionally biased region" description="Polar residues" evidence="4">
    <location>
        <begin position="818"/>
        <end position="828"/>
    </location>
</feature>
<feature type="compositionally biased region" description="Acidic residues" evidence="4">
    <location>
        <begin position="558"/>
        <end position="567"/>
    </location>
</feature>
<feature type="region of interest" description="Disordered" evidence="4">
    <location>
        <begin position="754"/>
        <end position="832"/>
    </location>
</feature>
<feature type="region of interest" description="Disordered" evidence="4">
    <location>
        <begin position="136"/>
        <end position="235"/>
    </location>
</feature>
<proteinExistence type="predicted"/>
<dbReference type="InterPro" id="IPR010994">
    <property type="entry name" value="RuvA_2-like"/>
</dbReference>
<comment type="function">
    <text evidence="1">Catalyzes the last step of tRNA splicing, the transfer of the splice junction 2'-phosphate from ligated tRNA to NAD to produce ADP-ribose 1''-2'' cyclic phosphate.</text>
</comment>
<evidence type="ECO:0000256" key="2">
    <source>
        <dbReference type="ARBA" id="ARBA00012007"/>
    </source>
</evidence>
<dbReference type="GO" id="GO:0000215">
    <property type="term" value="F:tRNA 2'-phosphotransferase activity"/>
    <property type="evidence" value="ECO:0007669"/>
    <property type="project" value="UniProtKB-EC"/>
</dbReference>
<evidence type="ECO:0000313" key="6">
    <source>
        <dbReference type="Proteomes" id="UP000507470"/>
    </source>
</evidence>
<dbReference type="Gene3D" id="1.10.10.970">
    <property type="entry name" value="RNA 2'-phosphotransferase, Tpt1/KptA family, N-terminal domain"/>
    <property type="match status" value="1"/>
</dbReference>
<dbReference type="InterPro" id="IPR002745">
    <property type="entry name" value="Ptrans_KptA/Tpt1"/>
</dbReference>
<dbReference type="Gene3D" id="1.10.150.320">
    <property type="entry name" value="Photosystem II 12 kDa extrinsic protein"/>
    <property type="match status" value="1"/>
</dbReference>
<evidence type="ECO:0000256" key="4">
    <source>
        <dbReference type="SAM" id="MobiDB-lite"/>
    </source>
</evidence>
<name>A0A6J8EYU9_MYTCO</name>
<dbReference type="AlphaFoldDB" id="A0A6J8EYU9"/>
<dbReference type="Proteomes" id="UP000507470">
    <property type="component" value="Unassembled WGS sequence"/>
</dbReference>
<dbReference type="InterPro" id="IPR042080">
    <property type="entry name" value="RNA_2'-PTrans_N"/>
</dbReference>
<evidence type="ECO:0000313" key="5">
    <source>
        <dbReference type="EMBL" id="CAC5424846.1"/>
    </source>
</evidence>
<feature type="compositionally biased region" description="Basic and acidic residues" evidence="4">
    <location>
        <begin position="930"/>
        <end position="949"/>
    </location>
</feature>
<keyword evidence="6" id="KW-1185">Reference proteome</keyword>
<sequence length="1025" mass="111825">MSVVNINTCSFQELLQLPGIGIKTGEQIMDIREGKGFVTESDLATIPHIRVTMTLLSRLDFSPNEGGQNIGPPPEDQGRHDEILNRVNTVVDGGHIVPQGTPSRVHGQSAFKQEAWHQGQSPGHWGGPSQMDSAYLDYSPYPGDARVRPKTPGNWDGGYREQLQKKGWSHHIIGDPKQGNPPHQGSSIGNKPYGPGEDSALDKNVQTKGGTPSHPRGHASNYASQGSAPCTQPAHTGWGQYETPCSRYSKWQDNQGEDTRQVPAHTYEERQDNRGEDTRQTPARTYLDSYTTKSVKLQRGSSRGQSKPQKIEFGLSTDVQFREQNVGEVTLGYHCPESVCPGKEVMPKKLQEVEGALSSESEGEGTQDTESVKNLAPECPLEGKGTASSDSEEEVIQDQGVDRRLSKTLIYVLRHGASKWGLKVLPGGFVFVDELLSRHPGLSGSPARQVLHGVVHLNSGEQIKFGTPIVQSVLTHDQGDPGGEEWGEIPGSLWFERGELSLTEDTSPAEVTMASYGEPKESWDSTEGHSPPRAVSTIDTALESNEEAHNSGYSSSEGEAETTLVDEESDCEIVTVCQLRSGTVFRDVVIVPDNPDCSIQVVQDGLGVVLGKYSVEQICDAQSKDPEFKWLTEWLDDNSCQPAQGDLFRSSPSAKFYWTIKERFSRDERGMIMYHAKDGEGNRPPKAGQPPDLAGYVGDLEEAIRSAYEIARANLKTSQLRAKQAYDLRVVARQNKVGDVVYKLDTASLPGKWSIKMSSDENAGGSPKRSWAAEEKREEKREKVSPRDDIEIGSPQLKGIPQAREISRARRGKLRSQGKPSLGTTGTHPQRLGIRVWSGVPGQLEGAPGMGALGKGLGQVVGGASRDPSGGRSRCPVSRGTQGAAVPMARDTPVGIPADRDAHSAPPLGRGFQVKKETTQERKRRKNRQKERLAEETARLRRALRDAQERQTPQSGSRGRAGVSAPNTFQPGGGRRETGVSGQRTPQRSYTAKGQGCQERDHPRTVIHKGRLGCQAKGHPNTTIR</sequence>
<dbReference type="OrthoDB" id="419694at2759"/>
<reference evidence="5 6" key="1">
    <citation type="submission" date="2020-06" db="EMBL/GenBank/DDBJ databases">
        <authorList>
            <person name="Li R."/>
            <person name="Bekaert M."/>
        </authorList>
    </citation>
    <scope>NUCLEOTIDE SEQUENCE [LARGE SCALE GENOMIC DNA]</scope>
    <source>
        <strain evidence="6">wild</strain>
    </source>
</reference>
<feature type="compositionally biased region" description="Basic and acidic residues" evidence="4">
    <location>
        <begin position="771"/>
        <end position="790"/>
    </location>
</feature>
<evidence type="ECO:0000256" key="1">
    <source>
        <dbReference type="ARBA" id="ARBA00003343"/>
    </source>
</evidence>
<feature type="region of interest" description="Disordered" evidence="4">
    <location>
        <begin position="857"/>
        <end position="1025"/>
    </location>
</feature>
<feature type="region of interest" description="Disordered" evidence="4">
    <location>
        <begin position="545"/>
        <end position="567"/>
    </location>
</feature>